<evidence type="ECO:0000256" key="4">
    <source>
        <dbReference type="ARBA" id="ARBA00016204"/>
    </source>
</evidence>
<dbReference type="PANTHER" id="PTHR12132">
    <property type="entry name" value="DNA REPAIR AND RECOMBINATION PROTEIN RAD52, RAD59"/>
    <property type="match status" value="1"/>
</dbReference>
<comment type="function">
    <text evidence="13 14">Involved in ubiquitin-mediated protein degradation. Regulatory factor in the ubiquitin/proteasome pathway that controls the turnover of proteasome substrates. Targets proteasomes to the nucleus and facilitates the degradation of nuclear proteins.</text>
</comment>
<dbReference type="GeneID" id="68356145"/>
<evidence type="ECO:0000256" key="12">
    <source>
        <dbReference type="ARBA" id="ARBA00023242"/>
    </source>
</evidence>
<dbReference type="GO" id="GO:0031144">
    <property type="term" value="P:proteasome localization"/>
    <property type="evidence" value="ECO:0007669"/>
    <property type="project" value="UniProtKB-UniRule"/>
</dbReference>
<evidence type="ECO:0000313" key="17">
    <source>
        <dbReference type="Proteomes" id="UP000824596"/>
    </source>
</evidence>
<dbReference type="FunFam" id="1.20.58.1590:FF:000001">
    <property type="entry name" value="Tethering factor for nuclear proteasome STS1"/>
    <property type="match status" value="1"/>
</dbReference>
<keyword evidence="8 14" id="KW-0653">Protein transport</keyword>
<dbReference type="RefSeq" id="XP_044719449.1">
    <property type="nucleotide sequence ID" value="XM_044865487.1"/>
</dbReference>
<name>A0A9P8SGM1_9HYPO</name>
<dbReference type="EMBL" id="JAIZPD010000007">
    <property type="protein sequence ID" value="KAH0961936.1"/>
    <property type="molecule type" value="Genomic_DNA"/>
</dbReference>
<comment type="similarity">
    <text evidence="1 14">Belongs to the cut8/STS1 family.</text>
</comment>
<dbReference type="GO" id="GO:0000730">
    <property type="term" value="P:DNA recombinase assembly"/>
    <property type="evidence" value="ECO:0007669"/>
    <property type="project" value="InterPro"/>
</dbReference>
<evidence type="ECO:0000256" key="9">
    <source>
        <dbReference type="ARBA" id="ARBA00023125"/>
    </source>
</evidence>
<keyword evidence="17" id="KW-1185">Reference proteome</keyword>
<evidence type="ECO:0000256" key="1">
    <source>
        <dbReference type="ARBA" id="ARBA00006199"/>
    </source>
</evidence>
<organism evidence="16 17">
    <name type="scientific">Hirsutella rhossiliensis</name>
    <dbReference type="NCBI Taxonomy" id="111463"/>
    <lineage>
        <taxon>Eukaryota</taxon>
        <taxon>Fungi</taxon>
        <taxon>Dikarya</taxon>
        <taxon>Ascomycota</taxon>
        <taxon>Pezizomycotina</taxon>
        <taxon>Sordariomycetes</taxon>
        <taxon>Hypocreomycetidae</taxon>
        <taxon>Hypocreales</taxon>
        <taxon>Ophiocordycipitaceae</taxon>
        <taxon>Hirsutella</taxon>
    </lineage>
</organism>
<dbReference type="InterPro" id="IPR042525">
    <property type="entry name" value="Rad52_Rad59_Rad22_sf"/>
</dbReference>
<dbReference type="GO" id="GO:0003697">
    <property type="term" value="F:single-stranded DNA binding"/>
    <property type="evidence" value="ECO:0007669"/>
    <property type="project" value="UniProtKB-ARBA"/>
</dbReference>
<evidence type="ECO:0000256" key="14">
    <source>
        <dbReference type="RuleBase" id="RU368013"/>
    </source>
</evidence>
<dbReference type="InterPro" id="IPR038422">
    <property type="entry name" value="Cut8/Sts1_sf"/>
</dbReference>
<feature type="compositionally biased region" description="Polar residues" evidence="15">
    <location>
        <begin position="568"/>
        <end position="580"/>
    </location>
</feature>
<dbReference type="InterPro" id="IPR041247">
    <property type="entry name" value="Rad52_fam"/>
</dbReference>
<evidence type="ECO:0000256" key="13">
    <source>
        <dbReference type="ARBA" id="ARBA00025651"/>
    </source>
</evidence>
<keyword evidence="16" id="KW-0647">Proteasome</keyword>
<gene>
    <name evidence="16" type="ORF">HRG_07016</name>
</gene>
<dbReference type="GO" id="GO:0015031">
    <property type="term" value="P:protein transport"/>
    <property type="evidence" value="ECO:0007669"/>
    <property type="project" value="UniProtKB-UniRule"/>
</dbReference>
<evidence type="ECO:0000256" key="10">
    <source>
        <dbReference type="ARBA" id="ARBA00023172"/>
    </source>
</evidence>
<keyword evidence="5 14" id="KW-0813">Transport</keyword>
<dbReference type="OrthoDB" id="10061064at2759"/>
<dbReference type="InterPro" id="IPR007232">
    <property type="entry name" value="Rad52_Rad59_Rad22"/>
</dbReference>
<evidence type="ECO:0000256" key="5">
    <source>
        <dbReference type="ARBA" id="ARBA00022448"/>
    </source>
</evidence>
<feature type="compositionally biased region" description="Polar residues" evidence="15">
    <location>
        <begin position="21"/>
        <end position="34"/>
    </location>
</feature>
<feature type="compositionally biased region" description="Polar residues" evidence="15">
    <location>
        <begin position="630"/>
        <end position="644"/>
    </location>
</feature>
<protein>
    <recommendedName>
        <fullName evidence="4 14">Tethering factor for nuclear proteasome STS1</fullName>
    </recommendedName>
</protein>
<dbReference type="GO" id="GO:0045002">
    <property type="term" value="P:double-strand break repair via single-strand annealing"/>
    <property type="evidence" value="ECO:0007669"/>
    <property type="project" value="InterPro"/>
</dbReference>
<keyword evidence="9" id="KW-0238">DNA-binding</keyword>
<comment type="subcellular location">
    <subcellularLocation>
        <location evidence="14">Cytoplasm</location>
    </subcellularLocation>
    <subcellularLocation>
        <location evidence="14">Nucleus</location>
    </subcellularLocation>
</comment>
<evidence type="ECO:0000256" key="3">
    <source>
        <dbReference type="ARBA" id="ARBA00011464"/>
    </source>
</evidence>
<dbReference type="PANTHER" id="PTHR12132:SF1">
    <property type="entry name" value="DNA REPAIR PROTEIN RAD52 HOMOLOG"/>
    <property type="match status" value="1"/>
</dbReference>
<keyword evidence="10" id="KW-0233">DNA recombination</keyword>
<feature type="compositionally biased region" description="Polar residues" evidence="15">
    <location>
        <begin position="684"/>
        <end position="710"/>
    </location>
</feature>
<comment type="similarity">
    <text evidence="2">Belongs to the RAD52 family.</text>
</comment>
<dbReference type="GO" id="GO:0006312">
    <property type="term" value="P:mitotic recombination"/>
    <property type="evidence" value="ECO:0007669"/>
    <property type="project" value="TreeGrafter"/>
</dbReference>
<dbReference type="InterPro" id="IPR004585">
    <property type="entry name" value="DNA_recomb/repair_Rad52"/>
</dbReference>
<dbReference type="GO" id="GO:0005737">
    <property type="term" value="C:cytoplasm"/>
    <property type="evidence" value="ECO:0007669"/>
    <property type="project" value="UniProtKB-SubCell"/>
</dbReference>
<dbReference type="Proteomes" id="UP000824596">
    <property type="component" value="Unassembled WGS sequence"/>
</dbReference>
<dbReference type="Pfam" id="PF08559">
    <property type="entry name" value="Cut8"/>
    <property type="match status" value="1"/>
</dbReference>
<comment type="caution">
    <text evidence="16">The sequence shown here is derived from an EMBL/GenBank/DDBJ whole genome shotgun (WGS) entry which is preliminary data.</text>
</comment>
<dbReference type="AlphaFoldDB" id="A0A9P8SGM1"/>
<sequence length="780" mass="83915">MNLLLSPQPPVFPHQRDNHHLSTPRSVSPLPSMTSRKRKADEDGDETMSPSSSPAVPSRTLVRPSKKIRANDMVGRPLNLPRLLETLDVGQLRTVLERICERHPDIGHEVVTGAPRPSAASALQVLQGYQDKLKAAIPYGDSSPEYTYCRIKEPMVALIDALSDFTPQFLPPIELQPTKSLQYLDGATKLIHELPNWQAHAYRHHKENAYEEISRAWALVINEAGKRGGGINLHSGGWDQTLFRHNEQSGGRLGSAMSAMGSSVGWMASNQPPSSDQTSILNQLMAGTYGLPVRVGPCPGDQHKAWVNPFEEARPRVSEWTAKEIATIASKLDKQLGPEYISSRSGPGGSRVHYLTAEKCIGLANEVFGFNGWSSSIQNIQVDFADENPQSQRVSIGLSVIVRITLRDGTYHEDIGYGSIENARGKAMAFEKAKKEGTTDGMKRALRSFGNVLGNCIYDQEYVKLVTKVKAQPVKKFDQDNLHRHADFVRKDPEKAEATGNAALVPFKMESAESFEDLIGELDEADFCVPGEGHPDEIVLPSVPIQAQGSNEKPATNPPPQQPPTRALSGTASGPSNGRPPQTPKPATRSSTTHYEGPQNQNRPMPARPAPQPAGGSSEPVAFFSARSVIPNSDASVPGQTGNVNAGPPKQLFNPKAESPSIRKTPGIDHSASRPVARNGQHVPPTSSQAPGRQSVNGTRGNVVNPSLDQTGRIGAPGGPGSPLANRGSYKPPTMKRPLPGDGNATTAARSPLVDIAANTSGQGNATAADGVDTKRQKFV</sequence>
<dbReference type="Gene3D" id="3.30.390.80">
    <property type="entry name" value="DNA repair protein Rad52/59/22"/>
    <property type="match status" value="1"/>
</dbReference>
<dbReference type="GO" id="GO:0000502">
    <property type="term" value="C:proteasome complex"/>
    <property type="evidence" value="ECO:0007669"/>
    <property type="project" value="UniProtKB-KW"/>
</dbReference>
<keyword evidence="6 14" id="KW-0963">Cytoplasm</keyword>
<proteinExistence type="inferred from homology"/>
<keyword evidence="11" id="KW-0234">DNA repair</keyword>
<dbReference type="Gene3D" id="1.20.58.1590">
    <property type="entry name" value="Tethering factor for nuclear proteasome Cut8/Sts1"/>
    <property type="match status" value="1"/>
</dbReference>
<dbReference type="InterPro" id="IPR013868">
    <property type="entry name" value="Cut8/Sts1_fam"/>
</dbReference>
<dbReference type="Pfam" id="PF04098">
    <property type="entry name" value="Rad52_Rad22"/>
    <property type="match status" value="1"/>
</dbReference>
<evidence type="ECO:0000256" key="7">
    <source>
        <dbReference type="ARBA" id="ARBA00022763"/>
    </source>
</evidence>
<dbReference type="NCBIfam" id="TIGR00607">
    <property type="entry name" value="rad52"/>
    <property type="match status" value="1"/>
</dbReference>
<dbReference type="GO" id="GO:0071630">
    <property type="term" value="P:nuclear protein quality control by the ubiquitin-proteasome system"/>
    <property type="evidence" value="ECO:0007669"/>
    <property type="project" value="UniProtKB-UniRule"/>
</dbReference>
<evidence type="ECO:0000256" key="11">
    <source>
        <dbReference type="ARBA" id="ARBA00023204"/>
    </source>
</evidence>
<keyword evidence="7" id="KW-0227">DNA damage</keyword>
<evidence type="ECO:0000256" key="2">
    <source>
        <dbReference type="ARBA" id="ARBA00006638"/>
    </source>
</evidence>
<evidence type="ECO:0000313" key="16">
    <source>
        <dbReference type="EMBL" id="KAH0961936.1"/>
    </source>
</evidence>
<dbReference type="SUPFAM" id="SSF54768">
    <property type="entry name" value="dsRNA-binding domain-like"/>
    <property type="match status" value="1"/>
</dbReference>
<feature type="region of interest" description="Disordered" evidence="15">
    <location>
        <begin position="548"/>
        <end position="780"/>
    </location>
</feature>
<feature type="region of interest" description="Disordered" evidence="15">
    <location>
        <begin position="1"/>
        <end position="63"/>
    </location>
</feature>
<evidence type="ECO:0000256" key="8">
    <source>
        <dbReference type="ARBA" id="ARBA00022927"/>
    </source>
</evidence>
<evidence type="ECO:0000256" key="6">
    <source>
        <dbReference type="ARBA" id="ARBA00022490"/>
    </source>
</evidence>
<reference evidence="16" key="1">
    <citation type="submission" date="2021-09" db="EMBL/GenBank/DDBJ databases">
        <title>A high-quality genome of the endoparasitic fungus Hirsutella rhossiliensis with a comparison of Hirsutella genomes reveals transposable elements contributing to genome size variation.</title>
        <authorList>
            <person name="Lin R."/>
            <person name="Jiao Y."/>
            <person name="Sun X."/>
            <person name="Ling J."/>
            <person name="Xie B."/>
            <person name="Cheng X."/>
        </authorList>
    </citation>
    <scope>NUCLEOTIDE SEQUENCE</scope>
    <source>
        <strain evidence="16">HR02</strain>
    </source>
</reference>
<evidence type="ECO:0000256" key="15">
    <source>
        <dbReference type="SAM" id="MobiDB-lite"/>
    </source>
</evidence>
<dbReference type="FunFam" id="3.30.390.80:FF:000001">
    <property type="entry name" value="DNA repair protein RAD52 homolog"/>
    <property type="match status" value="1"/>
</dbReference>
<comment type="subunit">
    <text evidence="3 14">Binds the proteasome.</text>
</comment>
<dbReference type="GO" id="GO:0005634">
    <property type="term" value="C:nucleus"/>
    <property type="evidence" value="ECO:0007669"/>
    <property type="project" value="UniProtKB-SubCell"/>
</dbReference>
<keyword evidence="12 14" id="KW-0539">Nucleus</keyword>
<accession>A0A9P8SGM1</accession>